<evidence type="ECO:0000313" key="2">
    <source>
        <dbReference type="EMBL" id="KAJ1086976.1"/>
    </source>
</evidence>
<proteinExistence type="predicted"/>
<name>A0AAV7L5M8_PLEWA</name>
<keyword evidence="3" id="KW-1185">Reference proteome</keyword>
<protein>
    <submittedName>
        <fullName evidence="2">Uncharacterized protein</fullName>
    </submittedName>
</protein>
<evidence type="ECO:0000256" key="1">
    <source>
        <dbReference type="SAM" id="MobiDB-lite"/>
    </source>
</evidence>
<dbReference type="AlphaFoldDB" id="A0AAV7L5M8"/>
<organism evidence="2 3">
    <name type="scientific">Pleurodeles waltl</name>
    <name type="common">Iberian ribbed newt</name>
    <dbReference type="NCBI Taxonomy" id="8319"/>
    <lineage>
        <taxon>Eukaryota</taxon>
        <taxon>Metazoa</taxon>
        <taxon>Chordata</taxon>
        <taxon>Craniata</taxon>
        <taxon>Vertebrata</taxon>
        <taxon>Euteleostomi</taxon>
        <taxon>Amphibia</taxon>
        <taxon>Batrachia</taxon>
        <taxon>Caudata</taxon>
        <taxon>Salamandroidea</taxon>
        <taxon>Salamandridae</taxon>
        <taxon>Pleurodelinae</taxon>
        <taxon>Pleurodeles</taxon>
    </lineage>
</organism>
<comment type="caution">
    <text evidence="2">The sequence shown here is derived from an EMBL/GenBank/DDBJ whole genome shotgun (WGS) entry which is preliminary data.</text>
</comment>
<accession>A0AAV7L5M8</accession>
<feature type="compositionally biased region" description="Pro residues" evidence="1">
    <location>
        <begin position="54"/>
        <end position="64"/>
    </location>
</feature>
<dbReference type="Proteomes" id="UP001066276">
    <property type="component" value="Chromosome 11"/>
</dbReference>
<feature type="compositionally biased region" description="Low complexity" evidence="1">
    <location>
        <begin position="94"/>
        <end position="110"/>
    </location>
</feature>
<sequence length="153" mass="16581">MRHRLPQRGQRRGSHEAAPPNNPHSRGPGEPATLHQHCSGLGGERDQQPAVPCGYPPPGGPAPHAPEVRRPAGRKISSARAQQTCSHAPPPRSSSPTPHHATIAILLPLGPGSPLPPLDRSLRRSFRATWPFRSVARPRPRMGSYLPETYDLT</sequence>
<gene>
    <name evidence="2" type="ORF">NDU88_000171</name>
</gene>
<evidence type="ECO:0000313" key="3">
    <source>
        <dbReference type="Proteomes" id="UP001066276"/>
    </source>
</evidence>
<feature type="compositionally biased region" description="Basic residues" evidence="1">
    <location>
        <begin position="1"/>
        <end position="12"/>
    </location>
</feature>
<reference evidence="2" key="1">
    <citation type="journal article" date="2022" name="bioRxiv">
        <title>Sequencing and chromosome-scale assembly of the giantPleurodeles waltlgenome.</title>
        <authorList>
            <person name="Brown T."/>
            <person name="Elewa A."/>
            <person name="Iarovenko S."/>
            <person name="Subramanian E."/>
            <person name="Araus A.J."/>
            <person name="Petzold A."/>
            <person name="Susuki M."/>
            <person name="Suzuki K.-i.T."/>
            <person name="Hayashi T."/>
            <person name="Toyoda A."/>
            <person name="Oliveira C."/>
            <person name="Osipova E."/>
            <person name="Leigh N.D."/>
            <person name="Simon A."/>
            <person name="Yun M.H."/>
        </authorList>
    </citation>
    <scope>NUCLEOTIDE SEQUENCE</scope>
    <source>
        <strain evidence="2">20211129_DDA</strain>
        <tissue evidence="2">Liver</tissue>
    </source>
</reference>
<feature type="region of interest" description="Disordered" evidence="1">
    <location>
        <begin position="1"/>
        <end position="113"/>
    </location>
</feature>
<dbReference type="EMBL" id="JANPWB010000015">
    <property type="protein sequence ID" value="KAJ1086976.1"/>
    <property type="molecule type" value="Genomic_DNA"/>
</dbReference>